<dbReference type="Pfam" id="PF06968">
    <property type="entry name" value="BATS"/>
    <property type="match status" value="1"/>
</dbReference>
<dbReference type="InterPro" id="IPR007197">
    <property type="entry name" value="rSAM"/>
</dbReference>
<keyword evidence="8" id="KW-0456">Lyase</keyword>
<proteinExistence type="predicted"/>
<protein>
    <submittedName>
        <fullName evidence="8">2-iminoacetate synthase (ThiH)</fullName>
        <ecNumber evidence="8">4.1.99.19</ecNumber>
    </submittedName>
</protein>
<dbReference type="EMBL" id="CADCTP010000185">
    <property type="protein sequence ID" value="CAA9253367.1"/>
    <property type="molecule type" value="Genomic_DNA"/>
</dbReference>
<evidence type="ECO:0000256" key="4">
    <source>
        <dbReference type="ARBA" id="ARBA00022723"/>
    </source>
</evidence>
<dbReference type="SFLD" id="SFLDG01060">
    <property type="entry name" value="BATS_domain_containing"/>
    <property type="match status" value="1"/>
</dbReference>
<keyword evidence="6" id="KW-0411">Iron-sulfur</keyword>
<dbReference type="PANTHER" id="PTHR43583">
    <property type="entry name" value="2-IMINOACETATE SYNTHASE"/>
    <property type="match status" value="1"/>
</dbReference>
<dbReference type="Gene3D" id="3.20.20.70">
    <property type="entry name" value="Aldolase class I"/>
    <property type="match status" value="1"/>
</dbReference>
<dbReference type="Pfam" id="PF04055">
    <property type="entry name" value="Radical_SAM"/>
    <property type="match status" value="1"/>
</dbReference>
<evidence type="ECO:0000313" key="8">
    <source>
        <dbReference type="EMBL" id="CAA9253367.1"/>
    </source>
</evidence>
<dbReference type="InterPro" id="IPR013785">
    <property type="entry name" value="Aldolase_TIM"/>
</dbReference>
<dbReference type="SFLD" id="SFLDF00301">
    <property type="entry name" value="2-iminoacetate_synthase_(ThiH)"/>
    <property type="match status" value="1"/>
</dbReference>
<evidence type="ECO:0000256" key="6">
    <source>
        <dbReference type="ARBA" id="ARBA00023014"/>
    </source>
</evidence>
<dbReference type="InterPro" id="IPR012726">
    <property type="entry name" value="ThiH"/>
</dbReference>
<comment type="cofactor">
    <cofactor evidence="1">
        <name>[4Fe-4S] cluster</name>
        <dbReference type="ChEBI" id="CHEBI:49883"/>
    </cofactor>
</comment>
<dbReference type="AlphaFoldDB" id="A0A6J4ILA2"/>
<keyword evidence="2" id="KW-0004">4Fe-4S</keyword>
<dbReference type="SUPFAM" id="SSF102114">
    <property type="entry name" value="Radical SAM enzymes"/>
    <property type="match status" value="1"/>
</dbReference>
<evidence type="ECO:0000256" key="1">
    <source>
        <dbReference type="ARBA" id="ARBA00001966"/>
    </source>
</evidence>
<keyword evidence="5" id="KW-0408">Iron</keyword>
<dbReference type="SMART" id="SM00876">
    <property type="entry name" value="BATS"/>
    <property type="match status" value="1"/>
</dbReference>
<dbReference type="SFLD" id="SFLDG01081">
    <property type="entry name" value="cleavage_of_the_Ca-Cb_bond_in"/>
    <property type="match status" value="1"/>
</dbReference>
<dbReference type="EC" id="4.1.99.19" evidence="8"/>
<evidence type="ECO:0000256" key="2">
    <source>
        <dbReference type="ARBA" id="ARBA00022485"/>
    </source>
</evidence>
<dbReference type="GO" id="GO:0051539">
    <property type="term" value="F:4 iron, 4 sulfur cluster binding"/>
    <property type="evidence" value="ECO:0007669"/>
    <property type="project" value="UniProtKB-KW"/>
</dbReference>
<dbReference type="GO" id="GO:0005506">
    <property type="term" value="F:iron ion binding"/>
    <property type="evidence" value="ECO:0007669"/>
    <property type="project" value="InterPro"/>
</dbReference>
<evidence type="ECO:0000256" key="3">
    <source>
        <dbReference type="ARBA" id="ARBA00022691"/>
    </source>
</evidence>
<dbReference type="PROSITE" id="PS51918">
    <property type="entry name" value="RADICAL_SAM"/>
    <property type="match status" value="1"/>
</dbReference>
<reference evidence="8" key="1">
    <citation type="submission" date="2020-02" db="EMBL/GenBank/DDBJ databases">
        <authorList>
            <person name="Meier V. D."/>
        </authorList>
    </citation>
    <scope>NUCLEOTIDE SEQUENCE</scope>
    <source>
        <strain evidence="8">AVDCRST_MAG41</strain>
    </source>
</reference>
<gene>
    <name evidence="8" type="ORF">AVDCRST_MAG41-2049</name>
</gene>
<accession>A0A6J4ILA2</accession>
<name>A0A6J4ILA2_9ACTN</name>
<dbReference type="GO" id="GO:0036355">
    <property type="term" value="F:2-iminoacetate synthase activity"/>
    <property type="evidence" value="ECO:0007669"/>
    <property type="project" value="UniProtKB-EC"/>
</dbReference>
<evidence type="ECO:0000256" key="5">
    <source>
        <dbReference type="ARBA" id="ARBA00023004"/>
    </source>
</evidence>
<dbReference type="PANTHER" id="PTHR43583:SF1">
    <property type="entry name" value="2-IMINOACETATE SYNTHASE"/>
    <property type="match status" value="1"/>
</dbReference>
<dbReference type="InterPro" id="IPR058240">
    <property type="entry name" value="rSAM_sf"/>
</dbReference>
<dbReference type="InterPro" id="IPR034428">
    <property type="entry name" value="ThiH/NoCL/HydG-like"/>
</dbReference>
<sequence>MAAPRGRFARHLDTLDVPGLSARAYTDADVTAALGREHRDLADLAALLAPAATARLEELAQAARATTLRRFGRAVRLFAPVYLSNACLSSCTYCGFAKDLPIARRTLTVDEVAAEAGLLTGRGFRHLLLVAGEHRVEVSQDYLVSVVERLRPHVPSLSIETQTWSDDTYARLVAAGLEGVVHYQETYDRDRYAATHTAGWKRDFDRRLNSTELAGAAGVRRLGVGALLGLAEDWRADVLSVAAHAAFLVKSFWRTEVTVALPRIRPSASGYQPLVPVSDAEYVQALAALRLFEPEAGIVLSTREPAALRDGLVRIAVTQMSAGASTEPGGYSAPGTATEQFAISDERSAVEVAAMLEAAGYEPVWKDAFPLVDLSR</sequence>
<dbReference type="SFLD" id="SFLDS00029">
    <property type="entry name" value="Radical_SAM"/>
    <property type="match status" value="1"/>
</dbReference>
<keyword evidence="3" id="KW-0949">S-adenosyl-L-methionine</keyword>
<feature type="domain" description="Radical SAM core" evidence="7">
    <location>
        <begin position="73"/>
        <end position="316"/>
    </location>
</feature>
<evidence type="ECO:0000259" key="7">
    <source>
        <dbReference type="PROSITE" id="PS51918"/>
    </source>
</evidence>
<keyword evidence="4" id="KW-0479">Metal-binding</keyword>
<organism evidence="8">
    <name type="scientific">uncultured Mycobacteriales bacterium</name>
    <dbReference type="NCBI Taxonomy" id="581187"/>
    <lineage>
        <taxon>Bacteria</taxon>
        <taxon>Bacillati</taxon>
        <taxon>Actinomycetota</taxon>
        <taxon>Actinomycetes</taxon>
        <taxon>Mycobacteriales</taxon>
        <taxon>environmental samples</taxon>
    </lineage>
</organism>
<dbReference type="NCBIfam" id="TIGR02351">
    <property type="entry name" value="thiH"/>
    <property type="match status" value="1"/>
</dbReference>
<dbReference type="InterPro" id="IPR010722">
    <property type="entry name" value="BATS_dom"/>
</dbReference>